<feature type="transmembrane region" description="Helical" evidence="1">
    <location>
        <begin position="21"/>
        <end position="45"/>
    </location>
</feature>
<organism evidence="3 4">
    <name type="scientific">Rhodococcus artemisiae</name>
    <dbReference type="NCBI Taxonomy" id="714159"/>
    <lineage>
        <taxon>Bacteria</taxon>
        <taxon>Bacillati</taxon>
        <taxon>Actinomycetota</taxon>
        <taxon>Actinomycetes</taxon>
        <taxon>Mycobacteriales</taxon>
        <taxon>Nocardiaceae</taxon>
        <taxon>Rhodococcus</taxon>
    </lineage>
</organism>
<evidence type="ECO:0000313" key="3">
    <source>
        <dbReference type="EMBL" id="MEE2059412.1"/>
    </source>
</evidence>
<keyword evidence="1" id="KW-1133">Transmembrane helix</keyword>
<sequence length="398" mass="43186">MTTVGSTRPRTRIAALDVARGIAILGTLGTNIWIFTDPAGIVGYLETAGSDPWPQRILMQLAQGKFLGLLTLMFGIGLAIQAASARRGGRAWPGNYRTRAFLLFIDGLVHYFLVAEFDVLMGYAVVSMLLCGVVVSSRRTRMWIAGTAAIVHMLLVTALVVTLAATPASGDSSSEPTDVFATGSWWDLVVFRAENFLAFRSEVIFLVPLTIAMFLVGAALFGAGIFDERGVRLRRRLLLIGAVAAPVDIGVGLFGGTAGLFAARYAIAPFVAVGLLALIAQWYSTRDHVGTVGGWLEGIGRAALSCYILQNIIASVICYGWGFGLAARIDPAYRTQFTVIVYITVCTILVIATRLWLRRFRQGPVEWLWKASFELLTRNDSDRPETDRQRVGSGTLDA</sequence>
<feature type="transmembrane region" description="Helical" evidence="1">
    <location>
        <begin position="203"/>
        <end position="225"/>
    </location>
</feature>
<feature type="transmembrane region" description="Helical" evidence="1">
    <location>
        <begin position="339"/>
        <end position="357"/>
    </location>
</feature>
<dbReference type="RefSeq" id="WP_330134645.1">
    <property type="nucleotide sequence ID" value="NZ_JAUTXY010000008.1"/>
</dbReference>
<gene>
    <name evidence="3" type="ORF">Q7514_17985</name>
</gene>
<proteinExistence type="predicted"/>
<accession>A0ABU7LES4</accession>
<feature type="transmembrane region" description="Helical" evidence="1">
    <location>
        <begin position="262"/>
        <end position="283"/>
    </location>
</feature>
<feature type="domain" description="DUF418" evidence="2">
    <location>
        <begin position="228"/>
        <end position="371"/>
    </location>
</feature>
<dbReference type="InterPro" id="IPR052529">
    <property type="entry name" value="Bact_Transport_Assoc"/>
</dbReference>
<reference evidence="3 4" key="1">
    <citation type="submission" date="2023-07" db="EMBL/GenBank/DDBJ databases">
        <authorList>
            <person name="Girao M."/>
            <person name="Carvalho M.F."/>
        </authorList>
    </citation>
    <scope>NUCLEOTIDE SEQUENCE [LARGE SCALE GENOMIC DNA]</scope>
    <source>
        <strain evidence="3 4">YIM65754</strain>
    </source>
</reference>
<evidence type="ECO:0000256" key="1">
    <source>
        <dbReference type="SAM" id="Phobius"/>
    </source>
</evidence>
<keyword evidence="4" id="KW-1185">Reference proteome</keyword>
<dbReference type="EMBL" id="JAUTXY010000008">
    <property type="protein sequence ID" value="MEE2059412.1"/>
    <property type="molecule type" value="Genomic_DNA"/>
</dbReference>
<dbReference type="PANTHER" id="PTHR30590">
    <property type="entry name" value="INNER MEMBRANE PROTEIN"/>
    <property type="match status" value="1"/>
</dbReference>
<feature type="transmembrane region" description="Helical" evidence="1">
    <location>
        <begin position="65"/>
        <end position="84"/>
    </location>
</feature>
<dbReference type="Proteomes" id="UP001336020">
    <property type="component" value="Unassembled WGS sequence"/>
</dbReference>
<evidence type="ECO:0000313" key="4">
    <source>
        <dbReference type="Proteomes" id="UP001336020"/>
    </source>
</evidence>
<name>A0ABU7LES4_9NOCA</name>
<comment type="caution">
    <text evidence="3">The sequence shown here is derived from an EMBL/GenBank/DDBJ whole genome shotgun (WGS) entry which is preliminary data.</text>
</comment>
<evidence type="ECO:0000259" key="2">
    <source>
        <dbReference type="Pfam" id="PF04235"/>
    </source>
</evidence>
<protein>
    <submittedName>
        <fullName evidence="3">DUF418 domain-containing protein</fullName>
    </submittedName>
</protein>
<dbReference type="InterPro" id="IPR007349">
    <property type="entry name" value="DUF418"/>
</dbReference>
<keyword evidence="1" id="KW-0472">Membrane</keyword>
<feature type="transmembrane region" description="Helical" evidence="1">
    <location>
        <begin position="119"/>
        <end position="136"/>
    </location>
</feature>
<dbReference type="Pfam" id="PF04235">
    <property type="entry name" value="DUF418"/>
    <property type="match status" value="1"/>
</dbReference>
<feature type="transmembrane region" description="Helical" evidence="1">
    <location>
        <begin position="304"/>
        <end position="327"/>
    </location>
</feature>
<keyword evidence="1" id="KW-0812">Transmembrane</keyword>
<feature type="transmembrane region" description="Helical" evidence="1">
    <location>
        <begin position="237"/>
        <end position="256"/>
    </location>
</feature>
<feature type="transmembrane region" description="Helical" evidence="1">
    <location>
        <begin position="96"/>
        <end position="113"/>
    </location>
</feature>
<feature type="transmembrane region" description="Helical" evidence="1">
    <location>
        <begin position="143"/>
        <end position="165"/>
    </location>
</feature>
<dbReference type="PANTHER" id="PTHR30590:SF2">
    <property type="entry name" value="INNER MEMBRANE PROTEIN"/>
    <property type="match status" value="1"/>
</dbReference>